<name>A0A3Q8XE42_ACIJO</name>
<dbReference type="AlphaFoldDB" id="A0A3Q8XE42"/>
<accession>A0A3Q8XE42</accession>
<proteinExistence type="predicted"/>
<evidence type="ECO:0000313" key="1">
    <source>
        <dbReference type="EMBL" id="AZN62709.1"/>
    </source>
</evidence>
<dbReference type="RefSeq" id="WP_119063274.1">
    <property type="nucleotide sequence ID" value="NZ_CP022298.1"/>
</dbReference>
<reference evidence="1 2" key="1">
    <citation type="submission" date="2017-06" db="EMBL/GenBank/DDBJ databases">
        <title>Complete Genome Sequence of the Carbazole-Degrading Bacterium Acinetobacter johnsonii IC001.</title>
        <authorList>
            <person name="Vejarano F."/>
            <person name="Suzuki-Minakuchi C."/>
            <person name="Ohtsubo Y."/>
            <person name="Tsuda M."/>
            <person name="Okada K."/>
            <person name="Nojiri H."/>
        </authorList>
    </citation>
    <scope>NUCLEOTIDE SEQUENCE [LARGE SCALE GENOMIC DNA]</scope>
    <source>
        <strain evidence="1 2">IC001</strain>
    </source>
</reference>
<dbReference type="Proteomes" id="UP000276980">
    <property type="component" value="Chromosome"/>
</dbReference>
<protein>
    <recommendedName>
        <fullName evidence="3">Restriction endonuclease</fullName>
    </recommendedName>
</protein>
<organism evidence="1 2">
    <name type="scientific">Acinetobacter johnsonii</name>
    <dbReference type="NCBI Taxonomy" id="40214"/>
    <lineage>
        <taxon>Bacteria</taxon>
        <taxon>Pseudomonadati</taxon>
        <taxon>Pseudomonadota</taxon>
        <taxon>Gammaproteobacteria</taxon>
        <taxon>Moraxellales</taxon>
        <taxon>Moraxellaceae</taxon>
        <taxon>Acinetobacter</taxon>
    </lineage>
</organism>
<evidence type="ECO:0000313" key="2">
    <source>
        <dbReference type="Proteomes" id="UP000276980"/>
    </source>
</evidence>
<gene>
    <name evidence="1" type="ORF">CFH90_01050</name>
</gene>
<evidence type="ECO:0008006" key="3">
    <source>
        <dbReference type="Google" id="ProtNLM"/>
    </source>
</evidence>
<dbReference type="EMBL" id="CP022298">
    <property type="protein sequence ID" value="AZN62709.1"/>
    <property type="molecule type" value="Genomic_DNA"/>
</dbReference>
<sequence>MCNYSLLNEHIASLSIQQTLFKDNEEFQKILYGIIDRACKKIASSSKKISRMEEINRIYEIINKMSDPEDKKTLKNFIHKTLEDDISIRIVHIISEHENFMATHDQYNNGHVDIVVESKDLQYKWMGEAKLYGGKGYTQQGLEQLVHDYSKGLPNESGGILIYIDSTNIKTDAIITTWKAHLENLSKDPVNKLENLKAIIDPKDSSILYTAHDHHLSNKPYFLKHFCVDLRFN</sequence>